<evidence type="ECO:0000313" key="1">
    <source>
        <dbReference type="EMBL" id="CAI3985293.1"/>
    </source>
</evidence>
<reference evidence="2 3" key="2">
    <citation type="submission" date="2024-05" db="EMBL/GenBank/DDBJ databases">
        <authorList>
            <person name="Chen Y."/>
            <person name="Shah S."/>
            <person name="Dougan E. K."/>
            <person name="Thang M."/>
            <person name="Chan C."/>
        </authorList>
    </citation>
    <scope>NUCLEOTIDE SEQUENCE [LARGE SCALE GENOMIC DNA]</scope>
</reference>
<evidence type="ECO:0000313" key="2">
    <source>
        <dbReference type="EMBL" id="CAL4772605.1"/>
    </source>
</evidence>
<dbReference type="AlphaFoldDB" id="A0A9P1FR28"/>
<dbReference type="OrthoDB" id="196131at2759"/>
<dbReference type="Proteomes" id="UP001152797">
    <property type="component" value="Unassembled WGS sequence"/>
</dbReference>
<organism evidence="1">
    <name type="scientific">Cladocopium goreaui</name>
    <dbReference type="NCBI Taxonomy" id="2562237"/>
    <lineage>
        <taxon>Eukaryota</taxon>
        <taxon>Sar</taxon>
        <taxon>Alveolata</taxon>
        <taxon>Dinophyceae</taxon>
        <taxon>Suessiales</taxon>
        <taxon>Symbiodiniaceae</taxon>
        <taxon>Cladocopium</taxon>
    </lineage>
</organism>
<dbReference type="GO" id="GO:0004386">
    <property type="term" value="F:helicase activity"/>
    <property type="evidence" value="ECO:0007669"/>
    <property type="project" value="UniProtKB-KW"/>
</dbReference>
<keyword evidence="2" id="KW-0347">Helicase</keyword>
<reference evidence="1" key="1">
    <citation type="submission" date="2022-10" db="EMBL/GenBank/DDBJ databases">
        <authorList>
            <person name="Chen Y."/>
            <person name="Dougan E. K."/>
            <person name="Chan C."/>
            <person name="Rhodes N."/>
            <person name="Thang M."/>
        </authorList>
    </citation>
    <scope>NUCLEOTIDE SEQUENCE</scope>
</reference>
<comment type="caution">
    <text evidence="1">The sequence shown here is derived from an EMBL/GenBank/DDBJ whole genome shotgun (WGS) entry which is preliminary data.</text>
</comment>
<dbReference type="EMBL" id="CAMXCT010000977">
    <property type="protein sequence ID" value="CAI3985293.1"/>
    <property type="molecule type" value="Genomic_DNA"/>
</dbReference>
<dbReference type="EMBL" id="CAMXCT020000977">
    <property type="protein sequence ID" value="CAL1138668.1"/>
    <property type="molecule type" value="Genomic_DNA"/>
</dbReference>
<dbReference type="EMBL" id="CAMXCT030000977">
    <property type="protein sequence ID" value="CAL4772605.1"/>
    <property type="molecule type" value="Genomic_DNA"/>
</dbReference>
<evidence type="ECO:0000313" key="3">
    <source>
        <dbReference type="Proteomes" id="UP001152797"/>
    </source>
</evidence>
<name>A0A9P1FR28_9DINO</name>
<gene>
    <name evidence="1" type="ORF">C1SCF055_LOCUS12760</name>
</gene>
<keyword evidence="3" id="KW-1185">Reference proteome</keyword>
<sequence>MTGPASDGLDDVAGRDLLLGVRREGDPGYDEAWHRRFAVLRMAAIESYVAQSDSWRYTPSLKRYREVPKVQRLPVAKAFTERIGREVRSSKPVICIERPYLEGFVEGWCEVSTPFPFVLLVVNGGDAPLTEELQSQILLLDGLRGCYANNLHNTRYPHIFHPLPLGLTSENVLDDVRMKAAPWHERDRRLLVTPMRLHNRVRKRYLEVLSAPEYGDVVRVITEPVAYEKFLELVSQHQSALSPPGRGYDCGRSWQVLALGSVPLVMRDEKFDQRLHIGAGPEFIPSPEDLSLELLVQILSELRDPSEHLEKLKIDHWKDRWKSCFE</sequence>
<keyword evidence="2" id="KW-0067">ATP-binding</keyword>
<protein>
    <submittedName>
        <fullName evidence="2">RNA helicase</fullName>
    </submittedName>
</protein>
<accession>A0A9P1FR28</accession>
<keyword evidence="2" id="KW-0547">Nucleotide-binding</keyword>
<proteinExistence type="predicted"/>
<keyword evidence="2" id="KW-0378">Hydrolase</keyword>